<organism evidence="6 7">
    <name type="scientific">Porphyra umbilicalis</name>
    <name type="common">Purple laver</name>
    <name type="synonym">Red alga</name>
    <dbReference type="NCBI Taxonomy" id="2786"/>
    <lineage>
        <taxon>Eukaryota</taxon>
        <taxon>Rhodophyta</taxon>
        <taxon>Bangiophyceae</taxon>
        <taxon>Bangiales</taxon>
        <taxon>Bangiaceae</taxon>
        <taxon>Porphyra</taxon>
    </lineage>
</organism>
<dbReference type="InterPro" id="IPR057495">
    <property type="entry name" value="AAA_lid_BCS1"/>
</dbReference>
<dbReference type="PANTHER" id="PTHR23070">
    <property type="entry name" value="BCS1 AAA-TYPE ATPASE"/>
    <property type="match status" value="1"/>
</dbReference>
<dbReference type="SMART" id="SM00382">
    <property type="entry name" value="AAA"/>
    <property type="match status" value="1"/>
</dbReference>
<keyword evidence="2" id="KW-0547">Nucleotide-binding</keyword>
<keyword evidence="3" id="KW-0067">ATP-binding</keyword>
<dbReference type="Proteomes" id="UP000218209">
    <property type="component" value="Unassembled WGS sequence"/>
</dbReference>
<proteinExistence type="inferred from homology"/>
<dbReference type="OrthoDB" id="10251412at2759"/>
<gene>
    <name evidence="6" type="ORF">BU14_0242s0017</name>
</gene>
<dbReference type="Pfam" id="PF00004">
    <property type="entry name" value="AAA"/>
    <property type="match status" value="1"/>
</dbReference>
<dbReference type="GO" id="GO:0005524">
    <property type="term" value="F:ATP binding"/>
    <property type="evidence" value="ECO:0007669"/>
    <property type="project" value="UniProtKB-KW"/>
</dbReference>
<dbReference type="Gene3D" id="3.40.50.300">
    <property type="entry name" value="P-loop containing nucleotide triphosphate hydrolases"/>
    <property type="match status" value="1"/>
</dbReference>
<dbReference type="Pfam" id="PF25426">
    <property type="entry name" value="AAA_lid_BCS1"/>
    <property type="match status" value="1"/>
</dbReference>
<evidence type="ECO:0000313" key="7">
    <source>
        <dbReference type="Proteomes" id="UP000218209"/>
    </source>
</evidence>
<feature type="compositionally biased region" description="Low complexity" evidence="4">
    <location>
        <begin position="34"/>
        <end position="46"/>
    </location>
</feature>
<reference evidence="6 7" key="1">
    <citation type="submission" date="2017-03" db="EMBL/GenBank/DDBJ databases">
        <title>WGS assembly of Porphyra umbilicalis.</title>
        <authorList>
            <person name="Brawley S.H."/>
            <person name="Blouin N.A."/>
            <person name="Ficko-Blean E."/>
            <person name="Wheeler G.L."/>
            <person name="Lohr M."/>
            <person name="Goodson H.V."/>
            <person name="Jenkins J.W."/>
            <person name="Blaby-Haas C.E."/>
            <person name="Helliwell K.E."/>
            <person name="Chan C."/>
            <person name="Marriage T."/>
            <person name="Bhattacharya D."/>
            <person name="Klein A.S."/>
            <person name="Badis Y."/>
            <person name="Brodie J."/>
            <person name="Cao Y."/>
            <person name="Collen J."/>
            <person name="Dittami S.M."/>
            <person name="Gachon C.M."/>
            <person name="Green B.R."/>
            <person name="Karpowicz S."/>
            <person name="Kim J.W."/>
            <person name="Kudahl U."/>
            <person name="Lin S."/>
            <person name="Michel G."/>
            <person name="Mittag M."/>
            <person name="Olson B.J."/>
            <person name="Pangilinan J."/>
            <person name="Peng Y."/>
            <person name="Qiu H."/>
            <person name="Shu S."/>
            <person name="Singer J.T."/>
            <person name="Smith A.G."/>
            <person name="Sprecher B.N."/>
            <person name="Wagner V."/>
            <person name="Wang W."/>
            <person name="Wang Z.-Y."/>
            <person name="Yan J."/>
            <person name="Yarish C."/>
            <person name="Zoeuner-Riek S."/>
            <person name="Zhuang Y."/>
            <person name="Zou Y."/>
            <person name="Lindquist E.A."/>
            <person name="Grimwood J."/>
            <person name="Barry K."/>
            <person name="Rokhsar D.S."/>
            <person name="Schmutz J."/>
            <person name="Stiller J.W."/>
            <person name="Grossman A.R."/>
            <person name="Prochnik S.E."/>
        </authorList>
    </citation>
    <scope>NUCLEOTIDE SEQUENCE [LARGE SCALE GENOMIC DNA]</scope>
    <source>
        <strain evidence="6">4086291</strain>
    </source>
</reference>
<dbReference type="GO" id="GO:0016887">
    <property type="term" value="F:ATP hydrolysis activity"/>
    <property type="evidence" value="ECO:0007669"/>
    <property type="project" value="InterPro"/>
</dbReference>
<feature type="domain" description="AAA+ ATPase" evidence="5">
    <location>
        <begin position="358"/>
        <end position="495"/>
    </location>
</feature>
<keyword evidence="7" id="KW-1185">Reference proteome</keyword>
<name>A0A1X6P3G9_PORUM</name>
<dbReference type="AlphaFoldDB" id="A0A1X6P3G9"/>
<dbReference type="InterPro" id="IPR027417">
    <property type="entry name" value="P-loop_NTPase"/>
</dbReference>
<dbReference type="EMBL" id="KV918908">
    <property type="protein sequence ID" value="OSX75300.1"/>
    <property type="molecule type" value="Genomic_DNA"/>
</dbReference>
<accession>A0A1X6P3G9</accession>
<comment type="similarity">
    <text evidence="1">Belongs to the AAA ATPase family. BCS1 subfamily.</text>
</comment>
<evidence type="ECO:0000256" key="4">
    <source>
        <dbReference type="SAM" id="MobiDB-lite"/>
    </source>
</evidence>
<dbReference type="SUPFAM" id="SSF52540">
    <property type="entry name" value="P-loop containing nucleoside triphosphate hydrolases"/>
    <property type="match status" value="1"/>
</dbReference>
<evidence type="ECO:0000256" key="1">
    <source>
        <dbReference type="ARBA" id="ARBA00007448"/>
    </source>
</evidence>
<evidence type="ECO:0000256" key="2">
    <source>
        <dbReference type="ARBA" id="ARBA00022741"/>
    </source>
</evidence>
<feature type="region of interest" description="Disordered" evidence="4">
    <location>
        <begin position="30"/>
        <end position="52"/>
    </location>
</feature>
<evidence type="ECO:0000256" key="3">
    <source>
        <dbReference type="ARBA" id="ARBA00022840"/>
    </source>
</evidence>
<sequence>MTTAALAEAEALPNGATFLPPAMMALQANGGGADPATTPAPAATAAADRDASTVAPSSFRQAATAVRPQELTTQTLDTSAFSSVFDVARCVALQVEHGVYDLFPSLAAYISEADSHSTSLSLPVRQWKESERMDDDDASSASGDAFIVRTHAGTGVHAVVWRGRTVWAVVAVGRSPSMRGDYPRSIVLYSEVDGAPLLPLDGGVEGDAAAAAGEAAADAATGEAADGQATSAVAAVTNGVAKMDVGASALAGAAAAAAAADPSPAHATAREHLASFVKHVVAWERSRSELRLPTHFELHRYKVEETSRGRWHAQGVHLTRSVDSVILDTNMRDALLADARSFGEPATRQFYASHGVPYRRCYLFYGPPGTGKSSFVRVLAGFLQRSVSYLQAAHNKMTDSLLADAFRDCPRNTILVLEDLDCLFSASIGGGGVGARESRGGVGITLSGLLNALDGLISGTGGRITVLSSNHPGLLDTALVRPGRVDMALRFARPGRAALAALFSSFYPGEDHAAAASAFADAVEGGGHSEESRSIASLQQLFIKHRKGTAADVLADVVPFLDAMEESREDMSGQKGRGTASLYV</sequence>
<protein>
    <recommendedName>
        <fullName evidence="5">AAA+ ATPase domain-containing protein</fullName>
    </recommendedName>
</protein>
<evidence type="ECO:0000259" key="5">
    <source>
        <dbReference type="SMART" id="SM00382"/>
    </source>
</evidence>
<dbReference type="InterPro" id="IPR003593">
    <property type="entry name" value="AAA+_ATPase"/>
</dbReference>
<dbReference type="InterPro" id="IPR050747">
    <property type="entry name" value="Mitochondrial_chaperone_BCS1"/>
</dbReference>
<evidence type="ECO:0000313" key="6">
    <source>
        <dbReference type="EMBL" id="OSX75300.1"/>
    </source>
</evidence>
<dbReference type="InterPro" id="IPR003959">
    <property type="entry name" value="ATPase_AAA_core"/>
</dbReference>